<dbReference type="AlphaFoldDB" id="A0A0N5AEE8"/>
<keyword evidence="5" id="KW-0325">Glycoprotein</keyword>
<proteinExistence type="predicted"/>
<dbReference type="GO" id="GO:0004930">
    <property type="term" value="F:G protein-coupled receptor activity"/>
    <property type="evidence" value="ECO:0007669"/>
    <property type="project" value="UniProtKB-KW"/>
</dbReference>
<evidence type="ECO:0000256" key="3">
    <source>
        <dbReference type="ARBA" id="ARBA00023040"/>
    </source>
</evidence>
<comment type="subcellular location">
    <subcellularLocation>
        <location evidence="1">Cell membrane</location>
        <topology evidence="1">Multi-pass membrane protein</topology>
    </subcellularLocation>
</comment>
<dbReference type="WBParaSite" id="SMUV_0000260001-mRNA-1">
    <property type="protein sequence ID" value="SMUV_0000260001-mRNA-1"/>
    <property type="gene ID" value="SMUV_0000260001"/>
</dbReference>
<evidence type="ECO:0000256" key="7">
    <source>
        <dbReference type="SAM" id="Phobius"/>
    </source>
</evidence>
<dbReference type="SUPFAM" id="SSF81321">
    <property type="entry name" value="Family A G protein-coupled receptor-like"/>
    <property type="match status" value="1"/>
</dbReference>
<keyword evidence="7" id="KW-0472">Membrane</keyword>
<evidence type="ECO:0000256" key="2">
    <source>
        <dbReference type="ARBA" id="ARBA00022475"/>
    </source>
</evidence>
<keyword evidence="8" id="KW-1185">Reference proteome</keyword>
<evidence type="ECO:0000256" key="1">
    <source>
        <dbReference type="ARBA" id="ARBA00004651"/>
    </source>
</evidence>
<feature type="transmembrane region" description="Helical" evidence="7">
    <location>
        <begin position="46"/>
        <end position="69"/>
    </location>
</feature>
<protein>
    <submittedName>
        <fullName evidence="9">G_PROTEIN_RECEP_F1_2 domain-containing protein</fullName>
    </submittedName>
</protein>
<dbReference type="Gene3D" id="1.20.1070.10">
    <property type="entry name" value="Rhodopsin 7-helix transmembrane proteins"/>
    <property type="match status" value="1"/>
</dbReference>
<dbReference type="CDD" id="cd00637">
    <property type="entry name" value="7tm_classA_rhodopsin-like"/>
    <property type="match status" value="1"/>
</dbReference>
<keyword evidence="6" id="KW-0807">Transducer</keyword>
<feature type="transmembrane region" description="Helical" evidence="7">
    <location>
        <begin position="253"/>
        <end position="276"/>
    </location>
</feature>
<organism evidence="8 9">
    <name type="scientific">Syphacia muris</name>
    <dbReference type="NCBI Taxonomy" id="451379"/>
    <lineage>
        <taxon>Eukaryota</taxon>
        <taxon>Metazoa</taxon>
        <taxon>Ecdysozoa</taxon>
        <taxon>Nematoda</taxon>
        <taxon>Chromadorea</taxon>
        <taxon>Rhabditida</taxon>
        <taxon>Spirurina</taxon>
        <taxon>Oxyuridomorpha</taxon>
        <taxon>Oxyuroidea</taxon>
        <taxon>Oxyuridae</taxon>
        <taxon>Syphacia</taxon>
    </lineage>
</organism>
<dbReference type="GO" id="GO:0005886">
    <property type="term" value="C:plasma membrane"/>
    <property type="evidence" value="ECO:0007669"/>
    <property type="project" value="UniProtKB-SubCell"/>
</dbReference>
<reference evidence="9" key="1">
    <citation type="submission" date="2017-02" db="UniProtKB">
        <authorList>
            <consortium name="WormBaseParasite"/>
        </authorList>
    </citation>
    <scope>IDENTIFICATION</scope>
</reference>
<evidence type="ECO:0000313" key="8">
    <source>
        <dbReference type="Proteomes" id="UP000046393"/>
    </source>
</evidence>
<keyword evidence="4" id="KW-0675">Receptor</keyword>
<keyword evidence="3" id="KW-0297">G-protein coupled receptor</keyword>
<sequence>MPQLTVEDISAGSFLITFGTFALVFNSLIGWCMLRLCKEITGFRFLFSHTVSDVLLIIQFTLLPGIIILSQHDIIPKAYRWHFHHYLDFTWWAMVWHYMLVALTRLCAIGWPKWFKYLSVQICVFCCIGAWSLGLLQSLVEHQFSSFVSLYYDAKSYGLTANWEAYNHGTSTYYLIMNLTPVLAPLPVYVLAMYVYLRRRKRQMILADCSMNRTMNYQLGVEKRLLLPCSINAFVFIFEQVIIAICSRNYGKWITFTLIVLFALSAVINPATYFICSSAIRSEIKKICRQNDKRSFAYEFNDNRSVLASLASTNIVSINCLLIS</sequence>
<name>A0A0N5AEE8_9BILA</name>
<accession>A0A0N5AEE8</accession>
<keyword evidence="7" id="KW-1133">Transmembrane helix</keyword>
<evidence type="ECO:0000256" key="4">
    <source>
        <dbReference type="ARBA" id="ARBA00023170"/>
    </source>
</evidence>
<evidence type="ECO:0000256" key="5">
    <source>
        <dbReference type="ARBA" id="ARBA00023180"/>
    </source>
</evidence>
<dbReference type="PANTHER" id="PTHR24246:SF27">
    <property type="entry name" value="ADENOSINE RECEPTOR, ISOFORM A"/>
    <property type="match status" value="1"/>
</dbReference>
<feature type="transmembrane region" description="Helical" evidence="7">
    <location>
        <begin position="12"/>
        <end position="34"/>
    </location>
</feature>
<keyword evidence="7" id="KW-0812">Transmembrane</keyword>
<dbReference type="PANTHER" id="PTHR24246">
    <property type="entry name" value="OLFACTORY RECEPTOR AND ADENOSINE RECEPTOR"/>
    <property type="match status" value="1"/>
</dbReference>
<feature type="transmembrane region" description="Helical" evidence="7">
    <location>
        <begin position="118"/>
        <end position="140"/>
    </location>
</feature>
<evidence type="ECO:0000256" key="6">
    <source>
        <dbReference type="ARBA" id="ARBA00023224"/>
    </source>
</evidence>
<feature type="transmembrane region" description="Helical" evidence="7">
    <location>
        <begin position="225"/>
        <end position="247"/>
    </location>
</feature>
<dbReference type="Proteomes" id="UP000046393">
    <property type="component" value="Unplaced"/>
</dbReference>
<feature type="transmembrane region" description="Helical" evidence="7">
    <location>
        <begin position="89"/>
        <end position="111"/>
    </location>
</feature>
<feature type="transmembrane region" description="Helical" evidence="7">
    <location>
        <begin position="173"/>
        <end position="197"/>
    </location>
</feature>
<keyword evidence="2" id="KW-1003">Cell membrane</keyword>
<evidence type="ECO:0000313" key="9">
    <source>
        <dbReference type="WBParaSite" id="SMUV_0000260001-mRNA-1"/>
    </source>
</evidence>